<dbReference type="InParanoid" id="A0A0C3BQF9"/>
<sequence length="366" mass="39168">MVQCPLCHIAYFTPDHVALSPPPQILQYIVDYLTETPVANRKDLYKVFDLLVDANEGRNVDLPDPTAILPYLGLFTLVVLTPEDLKGHEIATTHLPDLSIFDNRHFTLDPNASPTAPNVARIFDVMDIIRFNPPKKTGHIPLSSQDPEFRQQRYWRLPTKIGVVLATFIERIGFVNYGSEEISLAQTIRDILSLACQGLTVVDPSHSRSGGGSSGSGMSGGCGSSTGPAGGNPSGSRSDKKKLKSQASGSAAKKSRQKARKLAIGGGESDSGGDGNCSDRSRSPPYGVHPDDWEVASSFSALDDGPARSARGADLCESSSKADNIPSTDYSNNTPSPPDGVPSDWQFGPSFSTHKIVFTARGVSLV</sequence>
<proteinExistence type="predicted"/>
<organism evidence="2 3">
    <name type="scientific">Piloderma croceum (strain F 1598)</name>
    <dbReference type="NCBI Taxonomy" id="765440"/>
    <lineage>
        <taxon>Eukaryota</taxon>
        <taxon>Fungi</taxon>
        <taxon>Dikarya</taxon>
        <taxon>Basidiomycota</taxon>
        <taxon>Agaricomycotina</taxon>
        <taxon>Agaricomycetes</taxon>
        <taxon>Agaricomycetidae</taxon>
        <taxon>Atheliales</taxon>
        <taxon>Atheliaceae</taxon>
        <taxon>Piloderma</taxon>
    </lineage>
</organism>
<dbReference type="EMBL" id="KN833009">
    <property type="protein sequence ID" value="KIM79552.1"/>
    <property type="molecule type" value="Genomic_DNA"/>
</dbReference>
<accession>A0A0C3BQF9</accession>
<reference evidence="2 3" key="1">
    <citation type="submission" date="2014-04" db="EMBL/GenBank/DDBJ databases">
        <authorList>
            <consortium name="DOE Joint Genome Institute"/>
            <person name="Kuo A."/>
            <person name="Tarkka M."/>
            <person name="Buscot F."/>
            <person name="Kohler A."/>
            <person name="Nagy L.G."/>
            <person name="Floudas D."/>
            <person name="Copeland A."/>
            <person name="Barry K.W."/>
            <person name="Cichocki N."/>
            <person name="Veneault-Fourrey C."/>
            <person name="LaButti K."/>
            <person name="Lindquist E.A."/>
            <person name="Lipzen A."/>
            <person name="Lundell T."/>
            <person name="Morin E."/>
            <person name="Murat C."/>
            <person name="Sun H."/>
            <person name="Tunlid A."/>
            <person name="Henrissat B."/>
            <person name="Grigoriev I.V."/>
            <person name="Hibbett D.S."/>
            <person name="Martin F."/>
            <person name="Nordberg H.P."/>
            <person name="Cantor M.N."/>
            <person name="Hua S.X."/>
        </authorList>
    </citation>
    <scope>NUCLEOTIDE SEQUENCE [LARGE SCALE GENOMIC DNA]</scope>
    <source>
        <strain evidence="2 3">F 1598</strain>
    </source>
</reference>
<feature type="compositionally biased region" description="Gly residues" evidence="1">
    <location>
        <begin position="209"/>
        <end position="233"/>
    </location>
</feature>
<dbReference type="Proteomes" id="UP000054166">
    <property type="component" value="Unassembled WGS sequence"/>
</dbReference>
<dbReference type="HOGENOM" id="CLU_052214_1_0_1"/>
<feature type="compositionally biased region" description="Gly residues" evidence="1">
    <location>
        <begin position="264"/>
        <end position="275"/>
    </location>
</feature>
<dbReference type="STRING" id="765440.A0A0C3BQF9"/>
<gene>
    <name evidence="2" type="ORF">PILCRDRAFT_823471</name>
</gene>
<feature type="region of interest" description="Disordered" evidence="1">
    <location>
        <begin position="204"/>
        <end position="347"/>
    </location>
</feature>
<evidence type="ECO:0000256" key="1">
    <source>
        <dbReference type="SAM" id="MobiDB-lite"/>
    </source>
</evidence>
<dbReference type="AlphaFoldDB" id="A0A0C3BQF9"/>
<reference evidence="3" key="2">
    <citation type="submission" date="2015-01" db="EMBL/GenBank/DDBJ databases">
        <title>Evolutionary Origins and Diversification of the Mycorrhizal Mutualists.</title>
        <authorList>
            <consortium name="DOE Joint Genome Institute"/>
            <consortium name="Mycorrhizal Genomics Consortium"/>
            <person name="Kohler A."/>
            <person name="Kuo A."/>
            <person name="Nagy L.G."/>
            <person name="Floudas D."/>
            <person name="Copeland A."/>
            <person name="Barry K.W."/>
            <person name="Cichocki N."/>
            <person name="Veneault-Fourrey C."/>
            <person name="LaButti K."/>
            <person name="Lindquist E.A."/>
            <person name="Lipzen A."/>
            <person name="Lundell T."/>
            <person name="Morin E."/>
            <person name="Murat C."/>
            <person name="Riley R."/>
            <person name="Ohm R."/>
            <person name="Sun H."/>
            <person name="Tunlid A."/>
            <person name="Henrissat B."/>
            <person name="Grigoriev I.V."/>
            <person name="Hibbett D.S."/>
            <person name="Martin F."/>
        </authorList>
    </citation>
    <scope>NUCLEOTIDE SEQUENCE [LARGE SCALE GENOMIC DNA]</scope>
    <source>
        <strain evidence="3">F 1598</strain>
    </source>
</reference>
<evidence type="ECO:0000313" key="3">
    <source>
        <dbReference type="Proteomes" id="UP000054166"/>
    </source>
</evidence>
<evidence type="ECO:0000313" key="2">
    <source>
        <dbReference type="EMBL" id="KIM79552.1"/>
    </source>
</evidence>
<dbReference type="OrthoDB" id="3251394at2759"/>
<feature type="compositionally biased region" description="Polar residues" evidence="1">
    <location>
        <begin position="317"/>
        <end position="334"/>
    </location>
</feature>
<protein>
    <submittedName>
        <fullName evidence="2">Uncharacterized protein</fullName>
    </submittedName>
</protein>
<keyword evidence="3" id="KW-1185">Reference proteome</keyword>
<name>A0A0C3BQF9_PILCF</name>